<dbReference type="AlphaFoldDB" id="A0AAD0ZI54"/>
<organism evidence="1 2">
    <name type="scientific">Pseudomonas chlororaphis subsp. aureofaciens</name>
    <dbReference type="NCBI Taxonomy" id="587851"/>
    <lineage>
        <taxon>Bacteria</taxon>
        <taxon>Pseudomonadati</taxon>
        <taxon>Pseudomonadota</taxon>
        <taxon>Gammaproteobacteria</taxon>
        <taxon>Pseudomonadales</taxon>
        <taxon>Pseudomonadaceae</taxon>
        <taxon>Pseudomonas</taxon>
    </lineage>
</organism>
<evidence type="ECO:0000313" key="2">
    <source>
        <dbReference type="Proteomes" id="UP000280455"/>
    </source>
</evidence>
<gene>
    <name evidence="1" type="ORF">C4K07_3803</name>
</gene>
<proteinExistence type="predicted"/>
<reference evidence="1 2" key="1">
    <citation type="submission" date="2018-03" db="EMBL/GenBank/DDBJ databases">
        <title>Diversity of phytobeneficial traits revealed by whole-genome analysis of worldwide-isolated phenazine-producing Pseudomonas spp.</title>
        <authorList>
            <person name="Biessy A."/>
            <person name="Novinscak A."/>
            <person name="Blom J."/>
            <person name="Leger G."/>
            <person name="Thomashow L.S."/>
            <person name="Cazorla F.M."/>
            <person name="Josic D."/>
            <person name="Filion M."/>
        </authorList>
    </citation>
    <scope>NUCLEOTIDE SEQUENCE [LARGE SCALE GENOMIC DNA]</scope>
    <source>
        <strain evidence="1 2">ChPhzS24</strain>
    </source>
</reference>
<name>A0AAD0ZI54_9PSED</name>
<sequence length="217" mass="24330">MVRFQGLRSSIRLYGLVTVTGIHDHLALDPVQINCVGDPDAPIVRVFISRLDAEIYLRSSHLRHYRVVPLRLFDPTQLLSHADGWLKLNICLGFAAQGDCLLSTDQQEMIPVGLTAWTRPFLDDQGYYLQWSDTELPEYLLNAYKSVGVPDYNRQLNELDDWAPAAMERTVADALQMSPPVKAPGSMASQLALFDVEDACWRFGLFQIDGVGTTCNT</sequence>
<dbReference type="EMBL" id="CP027750">
    <property type="protein sequence ID" value="AZE30585.1"/>
    <property type="molecule type" value="Genomic_DNA"/>
</dbReference>
<accession>A0AAD0ZI54</accession>
<dbReference type="GeneID" id="61651355"/>
<protein>
    <submittedName>
        <fullName evidence="1">Uncharacterized protein</fullName>
    </submittedName>
</protein>
<dbReference type="Proteomes" id="UP000280455">
    <property type="component" value="Chromosome"/>
</dbReference>
<evidence type="ECO:0000313" key="1">
    <source>
        <dbReference type="EMBL" id="AZE30585.1"/>
    </source>
</evidence>
<dbReference type="RefSeq" id="WP_124301834.1">
    <property type="nucleotide sequence ID" value="NZ_CP027719.1"/>
</dbReference>